<dbReference type="EMBL" id="JNAD02000001">
    <property type="protein sequence ID" value="RKM99394.1"/>
    <property type="molecule type" value="Genomic_DNA"/>
</dbReference>
<protein>
    <recommendedName>
        <fullName evidence="5">Secreted protein</fullName>
    </recommendedName>
</protein>
<feature type="chain" id="PRO_5043188163" description="Secreted protein" evidence="2">
    <location>
        <begin position="27"/>
        <end position="139"/>
    </location>
</feature>
<keyword evidence="2" id="KW-0732">Signal</keyword>
<sequence>MCAPCRHPLATVLIAAVLLVSPVAAAAALAAGKGPAGADGRERLSAAALRPSGRTAEGERRREYRAGCRTEIEGSQATVYCHNPYPVVDRVRLHVECEQWWDLDADTRPVEIGPAQTAELTARCWKTIGRAWVTHDVVR</sequence>
<name>A0A3R7EZW3_9ACTN</name>
<feature type="signal peptide" evidence="2">
    <location>
        <begin position="1"/>
        <end position="26"/>
    </location>
</feature>
<comment type="caution">
    <text evidence="3">The sequence shown here is derived from an EMBL/GenBank/DDBJ whole genome shotgun (WGS) entry which is preliminary data.</text>
</comment>
<feature type="region of interest" description="Disordered" evidence="1">
    <location>
        <begin position="32"/>
        <end position="61"/>
    </location>
</feature>
<proteinExistence type="predicted"/>
<dbReference type="OrthoDB" id="4326086at2"/>
<evidence type="ECO:0000313" key="3">
    <source>
        <dbReference type="EMBL" id="RKM99394.1"/>
    </source>
</evidence>
<reference evidence="3 4" key="1">
    <citation type="journal article" date="2014" name="Genome Announc.">
        <title>Draft Genome Sequence of Streptomyces fradiae ATCC 19609, a Strain Highly Sensitive to Antibiotics.</title>
        <authorList>
            <person name="Bekker O.B."/>
            <person name="Klimina K.M."/>
            <person name="Vatlin A.A."/>
            <person name="Zakharevich N.V."/>
            <person name="Kasianov A.S."/>
            <person name="Danilenko V.N."/>
        </authorList>
    </citation>
    <scope>NUCLEOTIDE SEQUENCE [LARGE SCALE GENOMIC DNA]</scope>
    <source>
        <strain evidence="3 4">ATCC 19609</strain>
    </source>
</reference>
<evidence type="ECO:0008006" key="5">
    <source>
        <dbReference type="Google" id="ProtNLM"/>
    </source>
</evidence>
<evidence type="ECO:0000256" key="2">
    <source>
        <dbReference type="SAM" id="SignalP"/>
    </source>
</evidence>
<dbReference type="Proteomes" id="UP000028058">
    <property type="component" value="Unassembled WGS sequence"/>
</dbReference>
<dbReference type="RefSeq" id="WP_043469996.1">
    <property type="nucleotide sequence ID" value="NZ_CP134822.1"/>
</dbReference>
<dbReference type="AlphaFoldDB" id="A0A3R7EZW3"/>
<organism evidence="3 4">
    <name type="scientific">Streptomyces xinghaiensis</name>
    <dbReference type="NCBI Taxonomy" id="1038928"/>
    <lineage>
        <taxon>Bacteria</taxon>
        <taxon>Bacillati</taxon>
        <taxon>Actinomycetota</taxon>
        <taxon>Actinomycetes</taxon>
        <taxon>Kitasatosporales</taxon>
        <taxon>Streptomycetaceae</taxon>
        <taxon>Streptomyces</taxon>
    </lineage>
</organism>
<gene>
    <name evidence="3" type="ORF">SFRA_004225</name>
</gene>
<evidence type="ECO:0000313" key="4">
    <source>
        <dbReference type="Proteomes" id="UP000028058"/>
    </source>
</evidence>
<accession>A0A3R7EZW3</accession>
<keyword evidence="4" id="KW-1185">Reference proteome</keyword>
<evidence type="ECO:0000256" key="1">
    <source>
        <dbReference type="SAM" id="MobiDB-lite"/>
    </source>
</evidence>